<gene>
    <name evidence="3" type="ORF">BacF7301_13085</name>
</gene>
<name>A0A6H0KRJ3_9BACE</name>
<keyword evidence="3" id="KW-0808">Transferase</keyword>
<dbReference type="Gene3D" id="3.30.565.10">
    <property type="entry name" value="Histidine kinase-like ATPase, C-terminal domain"/>
    <property type="match status" value="1"/>
</dbReference>
<reference evidence="3 4" key="1">
    <citation type="submission" date="2020-03" db="EMBL/GenBank/DDBJ databases">
        <title>Genomic analysis of Bacteroides faecium CBA7301.</title>
        <authorList>
            <person name="Kim J."/>
            <person name="Roh S.W."/>
        </authorList>
    </citation>
    <scope>NUCLEOTIDE SEQUENCE [LARGE SCALE GENOMIC DNA]</scope>
    <source>
        <strain evidence="3 4">CBA7301</strain>
    </source>
</reference>
<dbReference type="InterPro" id="IPR050640">
    <property type="entry name" value="Bact_2-comp_sensor_kinase"/>
</dbReference>
<keyword evidence="1" id="KW-1133">Transmembrane helix</keyword>
<keyword evidence="3" id="KW-0418">Kinase</keyword>
<accession>A0A6H0KRJ3</accession>
<dbReference type="Proteomes" id="UP000501780">
    <property type="component" value="Chromosome"/>
</dbReference>
<dbReference type="PANTHER" id="PTHR34220:SF7">
    <property type="entry name" value="SENSOR HISTIDINE KINASE YPDA"/>
    <property type="match status" value="1"/>
</dbReference>
<dbReference type="GO" id="GO:0000155">
    <property type="term" value="F:phosphorelay sensor kinase activity"/>
    <property type="evidence" value="ECO:0007669"/>
    <property type="project" value="InterPro"/>
</dbReference>
<protein>
    <submittedName>
        <fullName evidence="3">Histidine kinase</fullName>
    </submittedName>
</protein>
<organism evidence="3 4">
    <name type="scientific">Bacteroides faecium</name>
    <dbReference type="NCBI Taxonomy" id="2715212"/>
    <lineage>
        <taxon>Bacteria</taxon>
        <taxon>Pseudomonadati</taxon>
        <taxon>Bacteroidota</taxon>
        <taxon>Bacteroidia</taxon>
        <taxon>Bacteroidales</taxon>
        <taxon>Bacteroidaceae</taxon>
        <taxon>Bacteroides</taxon>
    </lineage>
</organism>
<dbReference type="GO" id="GO:0016020">
    <property type="term" value="C:membrane"/>
    <property type="evidence" value="ECO:0007669"/>
    <property type="project" value="InterPro"/>
</dbReference>
<keyword evidence="4" id="KW-1185">Reference proteome</keyword>
<feature type="transmembrane region" description="Helical" evidence="1">
    <location>
        <begin position="7"/>
        <end position="25"/>
    </location>
</feature>
<dbReference type="InterPro" id="IPR010559">
    <property type="entry name" value="Sig_transdc_His_kin_internal"/>
</dbReference>
<evidence type="ECO:0000256" key="1">
    <source>
        <dbReference type="SAM" id="Phobius"/>
    </source>
</evidence>
<proteinExistence type="predicted"/>
<dbReference type="AlphaFoldDB" id="A0A6H0KRJ3"/>
<evidence type="ECO:0000313" key="4">
    <source>
        <dbReference type="Proteomes" id="UP000501780"/>
    </source>
</evidence>
<keyword evidence="1" id="KW-0812">Transmembrane</keyword>
<dbReference type="EMBL" id="CP050831">
    <property type="protein sequence ID" value="QIU95017.1"/>
    <property type="molecule type" value="Genomic_DNA"/>
</dbReference>
<feature type="transmembrane region" description="Helical" evidence="1">
    <location>
        <begin position="114"/>
        <end position="132"/>
    </location>
</feature>
<dbReference type="InterPro" id="IPR036890">
    <property type="entry name" value="HATPase_C_sf"/>
</dbReference>
<keyword evidence="1" id="KW-0472">Membrane</keyword>
<sequence>MNLKNEWINTLFIILSLSLCIFIIIDIAYNERIWELNTFAIKVRLQSLGITIAYFYLLNSIFKRVARSFIDKSKDEKRANWKEYASVFLINFVLLNIMHVFIMSCITMAESFKWGESALVNVTGALLAFLYYTMIRNRILFKSFIEQSLQLEKIKVNQLETELKFLKSQYHPHFLFNALNTIYFQVDEKNKEAKQSIEQLSDLLRYQLYNIEKEVTMEQEINYLRSYIAFQQLRMSERLVLDLYFDPELKEQKIHPLLLQPLIENAFKYVRGEYRIKLEIKLVGSQIQSEIKNSISQSPYAINQKDKGIGIENLKRRLDLLYPNKHSLVFEQTENTFTTRLTINTD</sequence>
<feature type="transmembrane region" description="Helical" evidence="1">
    <location>
        <begin position="83"/>
        <end position="102"/>
    </location>
</feature>
<dbReference type="Pfam" id="PF06580">
    <property type="entry name" value="His_kinase"/>
    <property type="match status" value="1"/>
</dbReference>
<dbReference type="RefSeq" id="WP_167963440.1">
    <property type="nucleotide sequence ID" value="NZ_CP050831.1"/>
</dbReference>
<feature type="domain" description="Signal transduction histidine kinase internal region" evidence="2">
    <location>
        <begin position="161"/>
        <end position="239"/>
    </location>
</feature>
<dbReference type="PANTHER" id="PTHR34220">
    <property type="entry name" value="SENSOR HISTIDINE KINASE YPDA"/>
    <property type="match status" value="1"/>
</dbReference>
<evidence type="ECO:0000259" key="2">
    <source>
        <dbReference type="Pfam" id="PF06580"/>
    </source>
</evidence>
<evidence type="ECO:0000313" key="3">
    <source>
        <dbReference type="EMBL" id="QIU95017.1"/>
    </source>
</evidence>
<dbReference type="KEGG" id="bfc:BacF7301_13085"/>
<feature type="transmembrane region" description="Helical" evidence="1">
    <location>
        <begin position="45"/>
        <end position="62"/>
    </location>
</feature>